<organism evidence="2 3">
    <name type="scientific">Halocaridina rubra</name>
    <name type="common">Hawaiian red shrimp</name>
    <dbReference type="NCBI Taxonomy" id="373956"/>
    <lineage>
        <taxon>Eukaryota</taxon>
        <taxon>Metazoa</taxon>
        <taxon>Ecdysozoa</taxon>
        <taxon>Arthropoda</taxon>
        <taxon>Crustacea</taxon>
        <taxon>Multicrustacea</taxon>
        <taxon>Malacostraca</taxon>
        <taxon>Eumalacostraca</taxon>
        <taxon>Eucarida</taxon>
        <taxon>Decapoda</taxon>
        <taxon>Pleocyemata</taxon>
        <taxon>Caridea</taxon>
        <taxon>Atyoidea</taxon>
        <taxon>Atyidae</taxon>
        <taxon>Halocaridina</taxon>
    </lineage>
</organism>
<dbReference type="InterPro" id="IPR041428">
    <property type="entry name" value="PHsplit_syntrophin"/>
</dbReference>
<evidence type="ECO:0000259" key="1">
    <source>
        <dbReference type="Pfam" id="PF18012"/>
    </source>
</evidence>
<keyword evidence="3" id="KW-1185">Reference proteome</keyword>
<accession>A0AAN8ZXE0</accession>
<feature type="non-terminal residue" evidence="2">
    <location>
        <position position="127"/>
    </location>
</feature>
<protein>
    <submittedName>
        <fullName evidence="2">Pleckstrin y domain</fullName>
    </submittedName>
</protein>
<name>A0AAN8ZXE0_HALRR</name>
<dbReference type="GO" id="GO:0005198">
    <property type="term" value="F:structural molecule activity"/>
    <property type="evidence" value="ECO:0007669"/>
    <property type="project" value="InterPro"/>
</dbReference>
<dbReference type="Proteomes" id="UP001381693">
    <property type="component" value="Unassembled WGS sequence"/>
</dbReference>
<dbReference type="EMBL" id="JAXCGZ010021345">
    <property type="protein sequence ID" value="KAK7053135.1"/>
    <property type="molecule type" value="Genomic_DNA"/>
</dbReference>
<dbReference type="AlphaFoldDB" id="A0AAN8ZXE0"/>
<dbReference type="InterPro" id="IPR015482">
    <property type="entry name" value="Syntrophin"/>
</dbReference>
<proteinExistence type="predicted"/>
<dbReference type="PANTHER" id="PTHR10554:SF12">
    <property type="entry name" value="IP02644P"/>
    <property type="match status" value="1"/>
</dbReference>
<gene>
    <name evidence="2" type="primary">SNTA1_1</name>
    <name evidence="2" type="ORF">SK128_026542</name>
</gene>
<dbReference type="SUPFAM" id="SSF50729">
    <property type="entry name" value="PH domain-like"/>
    <property type="match status" value="1"/>
</dbReference>
<feature type="domain" description="Syntrophin split Pleckstrin homology (PH)" evidence="1">
    <location>
        <begin position="35"/>
        <end position="89"/>
    </location>
</feature>
<evidence type="ECO:0000313" key="3">
    <source>
        <dbReference type="Proteomes" id="UP001381693"/>
    </source>
</evidence>
<sequence>MADIGWELQSGFLGAENGFLNGGEDQNSPVMSNGPDTRSLPLLFCHLTRNFKCQEIHSLELHSPDRLHNIIMKCSSEGDCCSWYNALHSTLNRLTTAALAHANKMLGDVLDKATIHHIGWLKLKLDQ</sequence>
<dbReference type="PANTHER" id="PTHR10554">
    <property type="entry name" value="SYNTROPHIN"/>
    <property type="match status" value="1"/>
</dbReference>
<evidence type="ECO:0000313" key="2">
    <source>
        <dbReference type="EMBL" id="KAK7053135.1"/>
    </source>
</evidence>
<reference evidence="2 3" key="1">
    <citation type="submission" date="2023-11" db="EMBL/GenBank/DDBJ databases">
        <title>Halocaridina rubra genome assembly.</title>
        <authorList>
            <person name="Smith C."/>
        </authorList>
    </citation>
    <scope>NUCLEOTIDE SEQUENCE [LARGE SCALE GENOMIC DNA]</scope>
    <source>
        <strain evidence="2">EP-1</strain>
        <tissue evidence="2">Whole</tissue>
    </source>
</reference>
<dbReference type="GO" id="GO:0016010">
    <property type="term" value="C:dystrophin-associated glycoprotein complex"/>
    <property type="evidence" value="ECO:0007669"/>
    <property type="project" value="TreeGrafter"/>
</dbReference>
<dbReference type="Pfam" id="PF18012">
    <property type="entry name" value="PH_17"/>
    <property type="match status" value="1"/>
</dbReference>
<comment type="caution">
    <text evidence="2">The sequence shown here is derived from an EMBL/GenBank/DDBJ whole genome shotgun (WGS) entry which is preliminary data.</text>
</comment>
<dbReference type="InterPro" id="IPR011993">
    <property type="entry name" value="PH-like_dom_sf"/>
</dbReference>
<dbReference type="Gene3D" id="2.30.29.30">
    <property type="entry name" value="Pleckstrin-homology domain (PH domain)/Phosphotyrosine-binding domain (PTB)"/>
    <property type="match status" value="1"/>
</dbReference>